<dbReference type="SUPFAM" id="SSF53474">
    <property type="entry name" value="alpha/beta-Hydrolases"/>
    <property type="match status" value="1"/>
</dbReference>
<dbReference type="Gene3D" id="3.40.50.1820">
    <property type="entry name" value="alpha/beta hydrolase"/>
    <property type="match status" value="1"/>
</dbReference>
<protein>
    <recommendedName>
        <fullName evidence="2">Serine hydrolase domain-containing protein</fullName>
    </recommendedName>
</protein>
<dbReference type="OrthoDB" id="2094269at2759"/>
<evidence type="ECO:0000259" key="2">
    <source>
        <dbReference type="Pfam" id="PF03959"/>
    </source>
</evidence>
<keyword evidence="4" id="KW-1185">Reference proteome</keyword>
<dbReference type="EMBL" id="FJOG01000010">
    <property type="protein sequence ID" value="CZR57593.1"/>
    <property type="molecule type" value="Genomic_DNA"/>
</dbReference>
<organism evidence="3 4">
    <name type="scientific">Phialocephala subalpina</name>
    <dbReference type="NCBI Taxonomy" id="576137"/>
    <lineage>
        <taxon>Eukaryota</taxon>
        <taxon>Fungi</taxon>
        <taxon>Dikarya</taxon>
        <taxon>Ascomycota</taxon>
        <taxon>Pezizomycotina</taxon>
        <taxon>Leotiomycetes</taxon>
        <taxon>Helotiales</taxon>
        <taxon>Mollisiaceae</taxon>
        <taxon>Phialocephala</taxon>
        <taxon>Phialocephala fortinii species complex</taxon>
    </lineage>
</organism>
<dbReference type="InterPro" id="IPR005645">
    <property type="entry name" value="FSH-like_dom"/>
</dbReference>
<evidence type="ECO:0000313" key="4">
    <source>
        <dbReference type="Proteomes" id="UP000184330"/>
    </source>
</evidence>
<accession>A0A1L7WXU1</accession>
<proteinExistence type="predicted"/>
<dbReference type="InterPro" id="IPR050593">
    <property type="entry name" value="LovG"/>
</dbReference>
<evidence type="ECO:0000256" key="1">
    <source>
        <dbReference type="ARBA" id="ARBA00022801"/>
    </source>
</evidence>
<sequence length="243" mass="27539">MSRLRILCLHGFTSNGTVHAHQVRKITNQFSSDFEFLFPDGAHEVFMSERYKPDNAANKAWMDFVVATSTAGHRAWWFAQDADPAKNDPGGFEGLEKSLEYIGKFIEKSGPVDVIWGFSQGGCFAGMLMALLHEKQRDHPLRSYLPKQQGLPRAGLFFSGFKARFHQYDSVYEHGIDVPTLHIMGEEDKIVTIKRSETLKSVCRDGRTLKHPGGHNIPESEEDQTVIDEFLREVLNPKSRESL</sequence>
<dbReference type="AlphaFoldDB" id="A0A1L7WXU1"/>
<dbReference type="InterPro" id="IPR029058">
    <property type="entry name" value="AB_hydrolase_fold"/>
</dbReference>
<dbReference type="PANTHER" id="PTHR48070:SF6">
    <property type="entry name" value="ESTERASE OVCA2"/>
    <property type="match status" value="1"/>
</dbReference>
<reference evidence="3 4" key="1">
    <citation type="submission" date="2016-03" db="EMBL/GenBank/DDBJ databases">
        <authorList>
            <person name="Ploux O."/>
        </authorList>
    </citation>
    <scope>NUCLEOTIDE SEQUENCE [LARGE SCALE GENOMIC DNA]</scope>
    <source>
        <strain evidence="3 4">UAMH 11012</strain>
    </source>
</reference>
<gene>
    <name evidence="3" type="ORF">PAC_07482</name>
</gene>
<dbReference type="STRING" id="576137.A0A1L7WXU1"/>
<dbReference type="Pfam" id="PF03959">
    <property type="entry name" value="FSH1"/>
    <property type="match status" value="1"/>
</dbReference>
<dbReference type="GO" id="GO:0005634">
    <property type="term" value="C:nucleus"/>
    <property type="evidence" value="ECO:0007669"/>
    <property type="project" value="TreeGrafter"/>
</dbReference>
<name>A0A1L7WXU1_9HELO</name>
<dbReference type="PANTHER" id="PTHR48070">
    <property type="entry name" value="ESTERASE OVCA2"/>
    <property type="match status" value="1"/>
</dbReference>
<dbReference type="Proteomes" id="UP000184330">
    <property type="component" value="Unassembled WGS sequence"/>
</dbReference>
<dbReference type="GO" id="GO:0016787">
    <property type="term" value="F:hydrolase activity"/>
    <property type="evidence" value="ECO:0007669"/>
    <property type="project" value="UniProtKB-KW"/>
</dbReference>
<evidence type="ECO:0000313" key="3">
    <source>
        <dbReference type="EMBL" id="CZR57593.1"/>
    </source>
</evidence>
<dbReference type="GO" id="GO:0005737">
    <property type="term" value="C:cytoplasm"/>
    <property type="evidence" value="ECO:0007669"/>
    <property type="project" value="TreeGrafter"/>
</dbReference>
<feature type="domain" description="Serine hydrolase" evidence="2">
    <location>
        <begin position="3"/>
        <end position="224"/>
    </location>
</feature>
<keyword evidence="1" id="KW-0378">Hydrolase</keyword>